<dbReference type="GO" id="GO:0005737">
    <property type="term" value="C:cytoplasm"/>
    <property type="evidence" value="ECO:0007669"/>
    <property type="project" value="TreeGrafter"/>
</dbReference>
<dbReference type="GeneID" id="108740219"/>
<dbReference type="InterPro" id="IPR001611">
    <property type="entry name" value="Leu-rich_rpt"/>
</dbReference>
<keyword evidence="1" id="KW-0433">Leucine-rich repeat</keyword>
<evidence type="ECO:0000256" key="2">
    <source>
        <dbReference type="ARBA" id="ARBA00022737"/>
    </source>
</evidence>
<dbReference type="InterPro" id="IPR050216">
    <property type="entry name" value="LRR_domain-containing"/>
</dbReference>
<keyword evidence="3" id="KW-1185">Reference proteome</keyword>
<dbReference type="SUPFAM" id="SSF52058">
    <property type="entry name" value="L domain-like"/>
    <property type="match status" value="1"/>
</dbReference>
<dbReference type="InterPro" id="IPR003591">
    <property type="entry name" value="Leu-rich_rpt_typical-subtyp"/>
</dbReference>
<dbReference type="PANTHER" id="PTHR48051:SF1">
    <property type="entry name" value="RAS SUPPRESSOR PROTEIN 1"/>
    <property type="match status" value="1"/>
</dbReference>
<dbReference type="InterPro" id="IPR032675">
    <property type="entry name" value="LRR_dom_sf"/>
</dbReference>
<dbReference type="STRING" id="224129.A0A1W4X1E7"/>
<dbReference type="KEGG" id="apln:108740219"/>
<evidence type="ECO:0000313" key="3">
    <source>
        <dbReference type="Proteomes" id="UP000192223"/>
    </source>
</evidence>
<dbReference type="Pfam" id="PF00560">
    <property type="entry name" value="LRR_1"/>
    <property type="match status" value="2"/>
</dbReference>
<proteinExistence type="predicted"/>
<keyword evidence="2" id="KW-0677">Repeat</keyword>
<dbReference type="InParanoid" id="A0A1W4X1E7"/>
<name>A0A1W4X1E7_AGRPL</name>
<gene>
    <name evidence="4" type="primary">LOC108740219</name>
</gene>
<dbReference type="Gene3D" id="3.80.10.10">
    <property type="entry name" value="Ribonuclease Inhibitor"/>
    <property type="match status" value="2"/>
</dbReference>
<dbReference type="OrthoDB" id="1053178at2759"/>
<dbReference type="SMART" id="SM00365">
    <property type="entry name" value="LRR_SD22"/>
    <property type="match status" value="3"/>
</dbReference>
<evidence type="ECO:0000256" key="1">
    <source>
        <dbReference type="ARBA" id="ARBA00022614"/>
    </source>
</evidence>
<dbReference type="FunCoup" id="A0A1W4X1E7">
    <property type="interactions" value="132"/>
</dbReference>
<dbReference type="PANTHER" id="PTHR48051">
    <property type="match status" value="1"/>
</dbReference>
<dbReference type="AlphaFoldDB" id="A0A1W4X1E7"/>
<dbReference type="SMART" id="SM00369">
    <property type="entry name" value="LRR_TYP"/>
    <property type="match status" value="4"/>
</dbReference>
<sequence length="363" mass="41267">MENYTSDSSDNDSANKTLDFSYLSLDGDSFTKYLEDILINNKKTYDEIENISIHHNHFELFPEPLLKFNNLKTLDISSNGLTVLPDIFKCCNLTTFTARNNNLTNESLPKTFSVNYSCRELNLNGNCFTEFPEQILDLINLKYLYLGGNKITSISRNIGKLSNICRTMMLCSLQILSMGGNALTEIPASVGQLKMLHALVLCDNQIECLPSNITQLKHLKSLLLHKNHLRTLPPEIVLLKNLTELSLRDNPLVVRFVSDMTYNPASLLELAARTIKLHNLKIKKWEIPQTLTAYLESGHRCVNPNCQGVYFDNRVEHIKFVDFCGKYRIPLLQYLCSSKCIQGGSCYDVQLSKSHMMRKVLLG</sequence>
<dbReference type="RefSeq" id="XP_018329951.1">
    <property type="nucleotide sequence ID" value="XM_018474449.1"/>
</dbReference>
<protein>
    <submittedName>
        <fullName evidence="4">Leucine-rich repeat-containing protein 58 isoform X1</fullName>
    </submittedName>
</protein>
<accession>A0A1W4X1E7</accession>
<dbReference type="PROSITE" id="PS51450">
    <property type="entry name" value="LRR"/>
    <property type="match status" value="3"/>
</dbReference>
<reference evidence="4" key="1">
    <citation type="submission" date="2025-08" db="UniProtKB">
        <authorList>
            <consortium name="RefSeq"/>
        </authorList>
    </citation>
    <scope>IDENTIFICATION</scope>
    <source>
        <tissue evidence="4">Entire body</tissue>
    </source>
</reference>
<dbReference type="Proteomes" id="UP000192223">
    <property type="component" value="Unplaced"/>
</dbReference>
<organism evidence="3 4">
    <name type="scientific">Agrilus planipennis</name>
    <name type="common">Emerald ash borer</name>
    <name type="synonym">Agrilus marcopoli</name>
    <dbReference type="NCBI Taxonomy" id="224129"/>
    <lineage>
        <taxon>Eukaryota</taxon>
        <taxon>Metazoa</taxon>
        <taxon>Ecdysozoa</taxon>
        <taxon>Arthropoda</taxon>
        <taxon>Hexapoda</taxon>
        <taxon>Insecta</taxon>
        <taxon>Pterygota</taxon>
        <taxon>Neoptera</taxon>
        <taxon>Endopterygota</taxon>
        <taxon>Coleoptera</taxon>
        <taxon>Polyphaga</taxon>
        <taxon>Elateriformia</taxon>
        <taxon>Buprestoidea</taxon>
        <taxon>Buprestidae</taxon>
        <taxon>Agrilinae</taxon>
        <taxon>Agrilus</taxon>
    </lineage>
</organism>
<evidence type="ECO:0000313" key="4">
    <source>
        <dbReference type="RefSeq" id="XP_018329951.1"/>
    </source>
</evidence>